<dbReference type="CDD" id="cd11386">
    <property type="entry name" value="MCP_signal"/>
    <property type="match status" value="1"/>
</dbReference>
<comment type="caution">
    <text evidence="9">The sequence shown here is derived from an EMBL/GenBank/DDBJ whole genome shotgun (WGS) entry which is preliminary data.</text>
</comment>
<comment type="subcellular location">
    <subcellularLocation>
        <location evidence="1">Membrane</location>
    </subcellularLocation>
</comment>
<evidence type="ECO:0000256" key="5">
    <source>
        <dbReference type="SAM" id="Coils"/>
    </source>
</evidence>
<keyword evidence="4" id="KW-0807">Transducer</keyword>
<feature type="transmembrane region" description="Helical" evidence="6">
    <location>
        <begin position="315"/>
        <end position="335"/>
    </location>
</feature>
<reference evidence="9 10" key="1">
    <citation type="submission" date="2016-02" db="EMBL/GenBank/DDBJ databases">
        <authorList>
            <person name="Wen L."/>
            <person name="He K."/>
            <person name="Yang H."/>
        </authorList>
    </citation>
    <scope>NUCLEOTIDE SEQUENCE [LARGE SCALE GENOMIC DNA]</scope>
    <source>
        <strain evidence="9 10">TSA40</strain>
    </source>
</reference>
<evidence type="ECO:0008006" key="11">
    <source>
        <dbReference type="Google" id="ProtNLM"/>
    </source>
</evidence>
<keyword evidence="10" id="KW-1185">Reference proteome</keyword>
<feature type="domain" description="HAMP" evidence="8">
    <location>
        <begin position="339"/>
        <end position="391"/>
    </location>
</feature>
<comment type="similarity">
    <text evidence="3">Belongs to the methyl-accepting chemotaxis (MCP) protein family.</text>
</comment>
<evidence type="ECO:0000256" key="2">
    <source>
        <dbReference type="ARBA" id="ARBA00022481"/>
    </source>
</evidence>
<dbReference type="GO" id="GO:0006935">
    <property type="term" value="P:chemotaxis"/>
    <property type="evidence" value="ECO:0007669"/>
    <property type="project" value="TreeGrafter"/>
</dbReference>
<keyword evidence="2" id="KW-0488">Methylation</keyword>
<feature type="coiled-coil region" evidence="5">
    <location>
        <begin position="596"/>
        <end position="634"/>
    </location>
</feature>
<dbReference type="InterPro" id="IPR004089">
    <property type="entry name" value="MCPsignal_dom"/>
</dbReference>
<evidence type="ECO:0000313" key="9">
    <source>
        <dbReference type="EMBL" id="OWW22656.1"/>
    </source>
</evidence>
<evidence type="ECO:0000256" key="6">
    <source>
        <dbReference type="SAM" id="Phobius"/>
    </source>
</evidence>
<dbReference type="Pfam" id="PF00672">
    <property type="entry name" value="HAMP"/>
    <property type="match status" value="1"/>
</dbReference>
<dbReference type="PROSITE" id="PS50111">
    <property type="entry name" value="CHEMOTAXIS_TRANSDUC_2"/>
    <property type="match status" value="1"/>
</dbReference>
<protein>
    <recommendedName>
        <fullName evidence="11">Chemotaxis protein</fullName>
    </recommendedName>
</protein>
<dbReference type="FunFam" id="1.10.287.950:FF:000001">
    <property type="entry name" value="Methyl-accepting chemotaxis sensory transducer"/>
    <property type="match status" value="1"/>
</dbReference>
<gene>
    <name evidence="9" type="ORF">AYR66_27300</name>
</gene>
<evidence type="ECO:0000256" key="1">
    <source>
        <dbReference type="ARBA" id="ARBA00004370"/>
    </source>
</evidence>
<evidence type="ECO:0000256" key="3">
    <source>
        <dbReference type="ARBA" id="ARBA00029447"/>
    </source>
</evidence>
<dbReference type="Proteomes" id="UP000197535">
    <property type="component" value="Unassembled WGS sequence"/>
</dbReference>
<keyword evidence="5" id="KW-0175">Coiled coil</keyword>
<keyword evidence="6" id="KW-0472">Membrane</keyword>
<dbReference type="EMBL" id="LSTO01000001">
    <property type="protein sequence ID" value="OWW22656.1"/>
    <property type="molecule type" value="Genomic_DNA"/>
</dbReference>
<dbReference type="SUPFAM" id="SSF58104">
    <property type="entry name" value="Methyl-accepting chemotaxis protein (MCP) signaling domain"/>
    <property type="match status" value="1"/>
</dbReference>
<dbReference type="PROSITE" id="PS50885">
    <property type="entry name" value="HAMP"/>
    <property type="match status" value="1"/>
</dbReference>
<keyword evidence="6" id="KW-1133">Transmembrane helix</keyword>
<feature type="domain" description="Methyl-accepting transducer" evidence="7">
    <location>
        <begin position="396"/>
        <end position="625"/>
    </location>
</feature>
<dbReference type="CDD" id="cd06225">
    <property type="entry name" value="HAMP"/>
    <property type="match status" value="1"/>
</dbReference>
<organism evidence="9 10">
    <name type="scientific">Noviherbaspirillum denitrificans</name>
    <dbReference type="NCBI Taxonomy" id="1968433"/>
    <lineage>
        <taxon>Bacteria</taxon>
        <taxon>Pseudomonadati</taxon>
        <taxon>Pseudomonadota</taxon>
        <taxon>Betaproteobacteria</taxon>
        <taxon>Burkholderiales</taxon>
        <taxon>Oxalobacteraceae</taxon>
        <taxon>Noviherbaspirillum</taxon>
    </lineage>
</organism>
<name>A0A254TJ50_9BURK</name>
<dbReference type="InterPro" id="IPR003660">
    <property type="entry name" value="HAMP_dom"/>
</dbReference>
<dbReference type="GO" id="GO:0004888">
    <property type="term" value="F:transmembrane signaling receptor activity"/>
    <property type="evidence" value="ECO:0007669"/>
    <property type="project" value="TreeGrafter"/>
</dbReference>
<keyword evidence="6" id="KW-0812">Transmembrane</keyword>
<dbReference type="AlphaFoldDB" id="A0A254TJ50"/>
<evidence type="ECO:0000313" key="10">
    <source>
        <dbReference type="Proteomes" id="UP000197535"/>
    </source>
</evidence>
<dbReference type="PANTHER" id="PTHR43531">
    <property type="entry name" value="PROTEIN ICFG"/>
    <property type="match status" value="1"/>
</dbReference>
<dbReference type="GO" id="GO:0007165">
    <property type="term" value="P:signal transduction"/>
    <property type="evidence" value="ECO:0007669"/>
    <property type="project" value="UniProtKB-KW"/>
</dbReference>
<dbReference type="InterPro" id="IPR051310">
    <property type="entry name" value="MCP_chemotaxis"/>
</dbReference>
<accession>A0A254TJ50</accession>
<feature type="transmembrane region" description="Helical" evidence="6">
    <location>
        <begin position="14"/>
        <end position="32"/>
    </location>
</feature>
<dbReference type="SMART" id="SM00304">
    <property type="entry name" value="HAMP"/>
    <property type="match status" value="1"/>
</dbReference>
<evidence type="ECO:0000259" key="7">
    <source>
        <dbReference type="PROSITE" id="PS50111"/>
    </source>
</evidence>
<sequence length="674" mass="71079">MSALLNRLLLWQKFALLAAIAAVLVAVPLTLYERESGKALAQADAEIRGLPPIRAVLGVVLLVQQHRGMSAMALSGNEGAQTQRAAKQAEVDKAIAAADALLAAVDNNAAKAAWSKAKSAWAPLPAKVGGRQLTPPESFAAHTALVEDMLSASEIMLDHYRLSLDPDAANHFLIDAALVQSPELIESLGRLRARGAAILTAKTATMDNRASIGALIEKADGRIAGIRDAMEKSLAARPASRSRLEKPLQSTLAKGEELLRLAREEVVKPEQHTYNAQDYFNKVTAAIAEQVQFQDAAIGVLEELLVERKSTLATAAYGILAAALALVLLATLLGVRIVRSITVPLNEAIEVAQRVAAGDLSTQIEIRYRNETGQLLQALKDMNAGLANIVQEVRSGTETIATASGQIASGNLDLSARTEEEASSLEETASTMEEITSTVRQNADNARQANQLALSASGVAARGGEMVEHVVQTMNSINESSRKVVDIISVIDGIAFQTNILALNAAVEAARAGEQGRGFAVVAAEVRSLAQRSAAAAKEIKELINASVEKVDAGTKLVDQTGATMQEVVGSIKRVADIVSEIAAASSEQTSGIEQVNEAVMQMDQVTQQNASLVEEAAAAAEALKDQAQKLAQVVSVFRLGGEPVVAPVVAEQPVRRAEVVRLAVAGGRVRPAR</sequence>
<dbReference type="SMART" id="SM00283">
    <property type="entry name" value="MA"/>
    <property type="match status" value="1"/>
</dbReference>
<dbReference type="PANTHER" id="PTHR43531:SF14">
    <property type="entry name" value="METHYL-ACCEPTING CHEMOTAXIS PROTEIN I-RELATED"/>
    <property type="match status" value="1"/>
</dbReference>
<evidence type="ECO:0000259" key="8">
    <source>
        <dbReference type="PROSITE" id="PS50885"/>
    </source>
</evidence>
<dbReference type="RefSeq" id="WP_088709471.1">
    <property type="nucleotide sequence ID" value="NZ_LSTO01000001.1"/>
</dbReference>
<proteinExistence type="inferred from homology"/>
<dbReference type="GO" id="GO:0005886">
    <property type="term" value="C:plasma membrane"/>
    <property type="evidence" value="ECO:0007669"/>
    <property type="project" value="TreeGrafter"/>
</dbReference>
<dbReference type="Pfam" id="PF00015">
    <property type="entry name" value="MCPsignal"/>
    <property type="match status" value="1"/>
</dbReference>
<dbReference type="Gene3D" id="1.10.287.950">
    <property type="entry name" value="Methyl-accepting chemotaxis protein"/>
    <property type="match status" value="1"/>
</dbReference>
<evidence type="ECO:0000256" key="4">
    <source>
        <dbReference type="PROSITE-ProRule" id="PRU00284"/>
    </source>
</evidence>